<organism evidence="5 6">
    <name type="scientific">Rhizobium miluonense</name>
    <dbReference type="NCBI Taxonomy" id="411945"/>
    <lineage>
        <taxon>Bacteria</taxon>
        <taxon>Pseudomonadati</taxon>
        <taxon>Pseudomonadota</taxon>
        <taxon>Alphaproteobacteria</taxon>
        <taxon>Hyphomicrobiales</taxon>
        <taxon>Rhizobiaceae</taxon>
        <taxon>Rhizobium/Agrobacterium group</taxon>
        <taxon>Rhizobium</taxon>
    </lineage>
</organism>
<name>A0ABU1SYP2_9HYPH</name>
<protein>
    <submittedName>
        <fullName evidence="5">AraC-like DNA-binding protein</fullName>
    </submittedName>
</protein>
<keyword evidence="6" id="KW-1185">Reference proteome</keyword>
<dbReference type="RefSeq" id="WP_310235785.1">
    <property type="nucleotide sequence ID" value="NZ_JAVDUP010000013.1"/>
</dbReference>
<keyword evidence="2" id="KW-0238">DNA-binding</keyword>
<sequence length="302" mass="33285">MSPEHFSGAGIGSYFGVPEAAVLEVVPVESAVFYAAKLTKTLGGGQFQEARIPTSDAYLLMIYLEDALHADIDRYGTRTAVNSYRRGLICLIDLFDGAAFELHSDLRALALVLPKALLLEIARISTFTRNSKLICKRRHPDEVLSNLATALVSLFDASGLVLPALLKSMALAVCAHLLHDYCDKFMCNGVSPSSLSVEQEKAAKEYMIENLGRELSVVEISSATGLSPNHFTREFRRATGITPYQWLMKIRIDHAKDLLPTSAHSLKDIATECGFTDQSHFTKVFARETGSTPAAWRHRKTH</sequence>
<dbReference type="InterPro" id="IPR018060">
    <property type="entry name" value="HTH_AraC"/>
</dbReference>
<reference evidence="5 6" key="1">
    <citation type="submission" date="2023-07" db="EMBL/GenBank/DDBJ databases">
        <title>Sorghum-associated microbial communities from plants grown in Nebraska, USA.</title>
        <authorList>
            <person name="Schachtman D."/>
        </authorList>
    </citation>
    <scope>NUCLEOTIDE SEQUENCE [LARGE SCALE GENOMIC DNA]</scope>
    <source>
        <strain evidence="5 6">3199</strain>
    </source>
</reference>
<dbReference type="Gene3D" id="1.10.10.60">
    <property type="entry name" value="Homeodomain-like"/>
    <property type="match status" value="2"/>
</dbReference>
<dbReference type="PANTHER" id="PTHR46796:SF14">
    <property type="entry name" value="TRANSCRIPTIONAL REGULATORY PROTEIN"/>
    <property type="match status" value="1"/>
</dbReference>
<evidence type="ECO:0000256" key="3">
    <source>
        <dbReference type="ARBA" id="ARBA00023163"/>
    </source>
</evidence>
<dbReference type="InterPro" id="IPR018062">
    <property type="entry name" value="HTH_AraC-typ_CS"/>
</dbReference>
<dbReference type="PROSITE" id="PS00041">
    <property type="entry name" value="HTH_ARAC_FAMILY_1"/>
    <property type="match status" value="1"/>
</dbReference>
<accession>A0ABU1SYP2</accession>
<evidence type="ECO:0000313" key="5">
    <source>
        <dbReference type="EMBL" id="MDR6904109.1"/>
    </source>
</evidence>
<evidence type="ECO:0000256" key="2">
    <source>
        <dbReference type="ARBA" id="ARBA00023125"/>
    </source>
</evidence>
<proteinExistence type="predicted"/>
<dbReference type="PROSITE" id="PS01124">
    <property type="entry name" value="HTH_ARAC_FAMILY_2"/>
    <property type="match status" value="1"/>
</dbReference>
<keyword evidence="3" id="KW-0804">Transcription</keyword>
<dbReference type="Pfam" id="PF12833">
    <property type="entry name" value="HTH_18"/>
    <property type="match status" value="1"/>
</dbReference>
<dbReference type="SUPFAM" id="SSF46689">
    <property type="entry name" value="Homeodomain-like"/>
    <property type="match status" value="2"/>
</dbReference>
<dbReference type="PRINTS" id="PR00032">
    <property type="entry name" value="HTHARAC"/>
</dbReference>
<evidence type="ECO:0000259" key="4">
    <source>
        <dbReference type="PROSITE" id="PS01124"/>
    </source>
</evidence>
<dbReference type="InterPro" id="IPR009057">
    <property type="entry name" value="Homeodomain-like_sf"/>
</dbReference>
<dbReference type="InterPro" id="IPR020449">
    <property type="entry name" value="Tscrpt_reg_AraC-type_HTH"/>
</dbReference>
<dbReference type="Proteomes" id="UP001250791">
    <property type="component" value="Unassembled WGS sequence"/>
</dbReference>
<dbReference type="SMART" id="SM00342">
    <property type="entry name" value="HTH_ARAC"/>
    <property type="match status" value="1"/>
</dbReference>
<comment type="caution">
    <text evidence="5">The sequence shown here is derived from an EMBL/GenBank/DDBJ whole genome shotgun (WGS) entry which is preliminary data.</text>
</comment>
<evidence type="ECO:0000313" key="6">
    <source>
        <dbReference type="Proteomes" id="UP001250791"/>
    </source>
</evidence>
<gene>
    <name evidence="5" type="ORF">J2W52_005742</name>
</gene>
<evidence type="ECO:0000256" key="1">
    <source>
        <dbReference type="ARBA" id="ARBA00023015"/>
    </source>
</evidence>
<dbReference type="EMBL" id="JAVDUP010000013">
    <property type="protein sequence ID" value="MDR6904109.1"/>
    <property type="molecule type" value="Genomic_DNA"/>
</dbReference>
<dbReference type="PANTHER" id="PTHR46796">
    <property type="entry name" value="HTH-TYPE TRANSCRIPTIONAL ACTIVATOR RHAS-RELATED"/>
    <property type="match status" value="1"/>
</dbReference>
<feature type="domain" description="HTH araC/xylS-type" evidence="4">
    <location>
        <begin position="201"/>
        <end position="299"/>
    </location>
</feature>
<keyword evidence="1" id="KW-0805">Transcription regulation</keyword>
<dbReference type="InterPro" id="IPR050204">
    <property type="entry name" value="AraC_XylS_family_regulators"/>
</dbReference>